<organism evidence="3 4">
    <name type="scientific">Candidatus Hakubella thermalkaliphila</name>
    <dbReference type="NCBI Taxonomy" id="2754717"/>
    <lineage>
        <taxon>Bacteria</taxon>
        <taxon>Bacillati</taxon>
        <taxon>Actinomycetota</taxon>
        <taxon>Actinomycetota incertae sedis</taxon>
        <taxon>Candidatus Hakubellales</taxon>
        <taxon>Candidatus Hakubellaceae</taxon>
        <taxon>Candidatus Hakubella</taxon>
    </lineage>
</organism>
<evidence type="ECO:0000313" key="4">
    <source>
        <dbReference type="Proteomes" id="UP000585609"/>
    </source>
</evidence>
<dbReference type="Proteomes" id="UP000585609">
    <property type="component" value="Unassembled WGS sequence"/>
</dbReference>
<feature type="compositionally biased region" description="Basic residues" evidence="1">
    <location>
        <begin position="114"/>
        <end position="124"/>
    </location>
</feature>
<dbReference type="AlphaFoldDB" id="A0A6V8NUN0"/>
<dbReference type="CDD" id="cd06225">
    <property type="entry name" value="HAMP"/>
    <property type="match status" value="1"/>
</dbReference>
<evidence type="ECO:0000256" key="1">
    <source>
        <dbReference type="SAM" id="MobiDB-lite"/>
    </source>
</evidence>
<feature type="domain" description="Tll0287-like" evidence="2">
    <location>
        <begin position="2"/>
        <end position="53"/>
    </location>
</feature>
<proteinExistence type="predicted"/>
<name>A0A6V8NUN0_9ACTN</name>
<dbReference type="EMBL" id="BLRW01000277">
    <property type="protein sequence ID" value="GFP23975.1"/>
    <property type="molecule type" value="Genomic_DNA"/>
</dbReference>
<evidence type="ECO:0000313" key="3">
    <source>
        <dbReference type="EMBL" id="GFP23975.1"/>
    </source>
</evidence>
<dbReference type="Pfam" id="PF11845">
    <property type="entry name" value="Tll0287-like"/>
    <property type="match status" value="1"/>
</dbReference>
<feature type="region of interest" description="Disordered" evidence="1">
    <location>
        <begin position="96"/>
        <end position="124"/>
    </location>
</feature>
<evidence type="ECO:0000259" key="2">
    <source>
        <dbReference type="Pfam" id="PF11845"/>
    </source>
</evidence>
<accession>A0A6V8NUN0</accession>
<comment type="caution">
    <text evidence="3">The sequence shown here is derived from an EMBL/GenBank/DDBJ whole genome shotgun (WGS) entry which is preliminary data.</text>
</comment>
<reference evidence="3 4" key="1">
    <citation type="journal article" date="2020" name="Front. Microbiol.">
        <title>Single-cell genomics of novel Actinobacteria with the Wood-Ljungdahl pathway discovered in a serpentinizing system.</title>
        <authorList>
            <person name="Merino N."/>
            <person name="Kawai M."/>
            <person name="Boyd E.S."/>
            <person name="Colman D.R."/>
            <person name="McGlynn S.E."/>
            <person name="Nealson K.H."/>
            <person name="Kurokawa K."/>
            <person name="Hongoh Y."/>
        </authorList>
    </citation>
    <scope>NUCLEOTIDE SEQUENCE [LARGE SCALE GENOMIC DNA]</scope>
    <source>
        <strain evidence="3 4">S09_30</strain>
    </source>
</reference>
<protein>
    <recommendedName>
        <fullName evidence="2">Tll0287-like domain-containing protein</fullName>
    </recommendedName>
</protein>
<dbReference type="InterPro" id="IPR021796">
    <property type="entry name" value="Tll0287-like_dom"/>
</dbReference>
<feature type="non-terminal residue" evidence="3">
    <location>
        <position position="124"/>
    </location>
</feature>
<sequence length="124" mass="14391">MSTTHVRLEVMSRFNKNLPDYTYRRVSTKPLNPRNKADSLHEGKIAYFQEDRNRKSWNGVITIDGLEYIIGIVKGTEPLNQRLPINSKDEIVELTDSYNQKRDENQKKTGVSARKGRVRLRGET</sequence>
<gene>
    <name evidence="3" type="ORF">HKBW3S09_01441</name>
</gene>